<keyword evidence="2" id="KW-1185">Reference proteome</keyword>
<organism evidence="1 2">
    <name type="scientific">Lactiplantibacillus mudanjiangensis</name>
    <dbReference type="NCBI Taxonomy" id="1296538"/>
    <lineage>
        <taxon>Bacteria</taxon>
        <taxon>Bacillati</taxon>
        <taxon>Bacillota</taxon>
        <taxon>Bacilli</taxon>
        <taxon>Lactobacillales</taxon>
        <taxon>Lactobacillaceae</taxon>
        <taxon>Lactiplantibacillus</taxon>
    </lineage>
</organism>
<proteinExistence type="predicted"/>
<reference evidence="1 2" key="1">
    <citation type="submission" date="2018-11" db="EMBL/GenBank/DDBJ databases">
        <authorList>
            <person name="Wuyts S."/>
        </authorList>
    </citation>
    <scope>NUCLEOTIDE SEQUENCE [LARGE SCALE GENOMIC DNA]</scope>
    <source>
        <strain evidence="1">Lactobacillus mudanjiangensis AMBF249</strain>
    </source>
</reference>
<dbReference type="Proteomes" id="UP000289996">
    <property type="component" value="Unassembled WGS sequence"/>
</dbReference>
<dbReference type="OrthoDB" id="9770443at2"/>
<dbReference type="AlphaFoldDB" id="A0A660E4K9"/>
<dbReference type="EMBL" id="UYIG01000068">
    <property type="protein sequence ID" value="VDG27877.1"/>
    <property type="molecule type" value="Genomic_DNA"/>
</dbReference>
<evidence type="ECO:0000313" key="1">
    <source>
        <dbReference type="EMBL" id="VDG27877.1"/>
    </source>
</evidence>
<protein>
    <submittedName>
        <fullName evidence="1">Capsid protein [Lactobacillus sp.]</fullName>
    </submittedName>
</protein>
<dbReference type="RefSeq" id="WP_130851586.1">
    <property type="nucleotide sequence ID" value="NZ_UYIG01000068.1"/>
</dbReference>
<name>A0A660E4K9_9LACO</name>
<accession>A0A660E4K9</accession>
<gene>
    <name evidence="1" type="ORF">MUDAN_MDHGFNIF_02694</name>
</gene>
<sequence length="301" mass="32803">MTLVLDQKDLNTIDKKFAADSQLWQPLQGGAKSITAADFDGVHTVRINKMSGFVEATKYVRNGDNERHNVNVEKVPIELTQEDWIGYDLDKLDQGESGALTVQNLVEEHQRLITVPHKDKFIAQTIFDNAGTKITDTIDTKNALSAYDDAEQFMLDNEVPGGFVMFVSSGYYKALKNAEGVSKTFSVNDMSINGINRRVGQIDGSVPIIPVAKNRIQGLSISDSINFFLLPLSAIAPVTKYDSIDIVTEDTDRSGYRTTVKGLSYYDAIVFDNAKPAIYVAATPGATTTDNGTTTGTGSGN</sequence>
<evidence type="ECO:0000313" key="2">
    <source>
        <dbReference type="Proteomes" id="UP000289996"/>
    </source>
</evidence>